<reference evidence="1 2" key="1">
    <citation type="journal article" date="2021" name="BMC Genomics">
        <title>Datura genome reveals duplications of psychoactive alkaloid biosynthetic genes and high mutation rate following tissue culture.</title>
        <authorList>
            <person name="Rajewski A."/>
            <person name="Carter-House D."/>
            <person name="Stajich J."/>
            <person name="Litt A."/>
        </authorList>
    </citation>
    <scope>NUCLEOTIDE SEQUENCE [LARGE SCALE GENOMIC DNA]</scope>
    <source>
        <strain evidence="1">AR-01</strain>
    </source>
</reference>
<feature type="non-terminal residue" evidence="1">
    <location>
        <position position="1"/>
    </location>
</feature>
<dbReference type="EMBL" id="JACEIK010008401">
    <property type="protein sequence ID" value="MCE3051334.1"/>
    <property type="molecule type" value="Genomic_DNA"/>
</dbReference>
<gene>
    <name evidence="1" type="ORF">HAX54_049531</name>
</gene>
<sequence>FDARDQGQWRNRDSLKNYRSGVYVPPRARELAMNDFGTTRLEDMMKSYDEKG</sequence>
<accession>A0ABS8WQ92</accession>
<evidence type="ECO:0000313" key="1">
    <source>
        <dbReference type="EMBL" id="MCE3051334.1"/>
    </source>
</evidence>
<organism evidence="1 2">
    <name type="scientific">Datura stramonium</name>
    <name type="common">Jimsonweed</name>
    <name type="synonym">Common thornapple</name>
    <dbReference type="NCBI Taxonomy" id="4076"/>
    <lineage>
        <taxon>Eukaryota</taxon>
        <taxon>Viridiplantae</taxon>
        <taxon>Streptophyta</taxon>
        <taxon>Embryophyta</taxon>
        <taxon>Tracheophyta</taxon>
        <taxon>Spermatophyta</taxon>
        <taxon>Magnoliopsida</taxon>
        <taxon>eudicotyledons</taxon>
        <taxon>Gunneridae</taxon>
        <taxon>Pentapetalae</taxon>
        <taxon>asterids</taxon>
        <taxon>lamiids</taxon>
        <taxon>Solanales</taxon>
        <taxon>Solanaceae</taxon>
        <taxon>Solanoideae</taxon>
        <taxon>Datureae</taxon>
        <taxon>Datura</taxon>
    </lineage>
</organism>
<evidence type="ECO:0000313" key="2">
    <source>
        <dbReference type="Proteomes" id="UP000823775"/>
    </source>
</evidence>
<name>A0ABS8WQ92_DATST</name>
<dbReference type="Proteomes" id="UP000823775">
    <property type="component" value="Unassembled WGS sequence"/>
</dbReference>
<keyword evidence="2" id="KW-1185">Reference proteome</keyword>
<comment type="caution">
    <text evidence="1">The sequence shown here is derived from an EMBL/GenBank/DDBJ whole genome shotgun (WGS) entry which is preliminary data.</text>
</comment>
<proteinExistence type="predicted"/>
<protein>
    <submittedName>
        <fullName evidence="1">Uncharacterized protein</fullName>
    </submittedName>
</protein>